<dbReference type="AlphaFoldDB" id="A0A9D1YXZ6"/>
<protein>
    <submittedName>
        <fullName evidence="1">Uncharacterized protein</fullName>
    </submittedName>
</protein>
<accession>A0A9D1YXZ6</accession>
<reference evidence="1" key="1">
    <citation type="journal article" date="2021" name="PeerJ">
        <title>Extensive microbial diversity within the chicken gut microbiome revealed by metagenomics and culture.</title>
        <authorList>
            <person name="Gilroy R."/>
            <person name="Ravi A."/>
            <person name="Getino M."/>
            <person name="Pursley I."/>
            <person name="Horton D.L."/>
            <person name="Alikhan N.F."/>
            <person name="Baker D."/>
            <person name="Gharbi K."/>
            <person name="Hall N."/>
            <person name="Watson M."/>
            <person name="Adriaenssens E.M."/>
            <person name="Foster-Nyarko E."/>
            <person name="Jarju S."/>
            <person name="Secka A."/>
            <person name="Antonio M."/>
            <person name="Oren A."/>
            <person name="Chaudhuri R.R."/>
            <person name="La Ragione R."/>
            <person name="Hildebrand F."/>
            <person name="Pallen M.J."/>
        </authorList>
    </citation>
    <scope>NUCLEOTIDE SEQUENCE</scope>
    <source>
        <strain evidence="1">ChiGjej1B1-98</strain>
    </source>
</reference>
<evidence type="ECO:0000313" key="2">
    <source>
        <dbReference type="Proteomes" id="UP000824005"/>
    </source>
</evidence>
<comment type="caution">
    <text evidence="1">The sequence shown here is derived from an EMBL/GenBank/DDBJ whole genome shotgun (WGS) entry which is preliminary data.</text>
</comment>
<gene>
    <name evidence="1" type="ORF">H9830_13865</name>
</gene>
<dbReference type="PROSITE" id="PS51257">
    <property type="entry name" value="PROKAR_LIPOPROTEIN"/>
    <property type="match status" value="1"/>
</dbReference>
<proteinExistence type="predicted"/>
<dbReference type="Proteomes" id="UP000824005">
    <property type="component" value="Unassembled WGS sequence"/>
</dbReference>
<dbReference type="EMBL" id="DXDC01000417">
    <property type="protein sequence ID" value="HIY67348.1"/>
    <property type="molecule type" value="Genomic_DNA"/>
</dbReference>
<sequence length="151" mass="15529">MKSIGRSCATTAAVVAVAGLVGCSSGPPDERAVALSEEFVAWAIEDIYQAGEVIHGEESEAAVRENPFDGICEGALDAATTDMGWIASSEAVGSAEIVKTEGDVGSETFWLVVSTTAEEGTVDAQDLPVRVVTVDGDLCVDASAYGAEVRD</sequence>
<reference evidence="1" key="2">
    <citation type="submission" date="2021-04" db="EMBL/GenBank/DDBJ databases">
        <authorList>
            <person name="Gilroy R."/>
        </authorList>
    </citation>
    <scope>NUCLEOTIDE SEQUENCE</scope>
    <source>
        <strain evidence="1">ChiGjej1B1-98</strain>
    </source>
</reference>
<name>A0A9D1YXZ6_9MICO</name>
<organism evidence="1 2">
    <name type="scientific">Candidatus Agrococcus pullicola</name>
    <dbReference type="NCBI Taxonomy" id="2838429"/>
    <lineage>
        <taxon>Bacteria</taxon>
        <taxon>Bacillati</taxon>
        <taxon>Actinomycetota</taxon>
        <taxon>Actinomycetes</taxon>
        <taxon>Micrococcales</taxon>
        <taxon>Microbacteriaceae</taxon>
        <taxon>Agrococcus</taxon>
    </lineage>
</organism>
<evidence type="ECO:0000313" key="1">
    <source>
        <dbReference type="EMBL" id="HIY67348.1"/>
    </source>
</evidence>